<evidence type="ECO:0000313" key="2">
    <source>
        <dbReference type="EMBL" id="SDY27121.1"/>
    </source>
</evidence>
<keyword evidence="1" id="KW-0805">Transcription regulation</keyword>
<keyword evidence="3" id="KW-1185">Reference proteome</keyword>
<dbReference type="STRING" id="1503961.SAMN05421736_101829"/>
<comment type="function">
    <text evidence="1">Regulates expression of the glpD operon. In the presence of glycerol 3-phosphate (G3P) causes antitermination of transcription of glpD at the inverted repeat of the leader region to enhance its transcription. Binds and stabilizes glpD leader mRNA.</text>
</comment>
<dbReference type="GO" id="GO:0001072">
    <property type="term" value="F:transcription antitermination factor activity, RNA binding"/>
    <property type="evidence" value="ECO:0007669"/>
    <property type="project" value="TreeGrafter"/>
</dbReference>
<dbReference type="AlphaFoldDB" id="A0A1H3IHI3"/>
<dbReference type="PANTHER" id="PTHR35787">
    <property type="entry name" value="GLYCEROL UPTAKE OPERON ANTITERMINATOR REGULATORY PROTEIN"/>
    <property type="match status" value="1"/>
</dbReference>
<dbReference type="Gene3D" id="3.20.20.70">
    <property type="entry name" value="Aldolase class I"/>
    <property type="match status" value="1"/>
</dbReference>
<gene>
    <name evidence="2" type="ORF">SAMN05421736_101829</name>
</gene>
<sequence>MITVSNVLPAIRDMKDIDTIARSDHGLVVLLNTHIGQLRSIVNMLQDHGKKVLVHADLVQGLKNDEYAAQFLCRDIHPEGLISTRKNVLLTAKKYQLITVQRIFLLDSLALKSSYQMMKTIQPDSIEVLPGVIPHIIREIYMEAKIPVFAGGLIRTKEEACAAIAAGAAAVTTSKKELWNISTGK</sequence>
<keyword evidence="1" id="KW-0319">Glycerol metabolism</keyword>
<keyword evidence="1" id="KW-0694">RNA-binding</keyword>
<reference evidence="3" key="1">
    <citation type="submission" date="2016-10" db="EMBL/GenBank/DDBJ databases">
        <authorList>
            <person name="Varghese N."/>
            <person name="Submissions S."/>
        </authorList>
    </citation>
    <scope>NUCLEOTIDE SEQUENCE [LARGE SCALE GENOMIC DNA]</scope>
    <source>
        <strain evidence="3">SP</strain>
    </source>
</reference>
<dbReference type="InterPro" id="IPR006699">
    <property type="entry name" value="GlpP"/>
</dbReference>
<organism evidence="2 3">
    <name type="scientific">Evansella caseinilytica</name>
    <dbReference type="NCBI Taxonomy" id="1503961"/>
    <lineage>
        <taxon>Bacteria</taxon>
        <taxon>Bacillati</taxon>
        <taxon>Bacillota</taxon>
        <taxon>Bacilli</taxon>
        <taxon>Bacillales</taxon>
        <taxon>Bacillaceae</taxon>
        <taxon>Evansella</taxon>
    </lineage>
</organism>
<dbReference type="SUPFAM" id="SSF110391">
    <property type="entry name" value="GlpP-like"/>
    <property type="match status" value="1"/>
</dbReference>
<dbReference type="Proteomes" id="UP000198935">
    <property type="component" value="Unassembled WGS sequence"/>
</dbReference>
<proteinExistence type="predicted"/>
<dbReference type="EMBL" id="FNPI01000001">
    <property type="protein sequence ID" value="SDY27121.1"/>
    <property type="molecule type" value="Genomic_DNA"/>
</dbReference>
<evidence type="ECO:0000313" key="3">
    <source>
        <dbReference type="Proteomes" id="UP000198935"/>
    </source>
</evidence>
<dbReference type="PANTHER" id="PTHR35787:SF1">
    <property type="entry name" value="GLYCEROL UPTAKE OPERON ANTITERMINATOR REGULATORY PROTEIN"/>
    <property type="match status" value="1"/>
</dbReference>
<dbReference type="GO" id="GO:0045893">
    <property type="term" value="P:positive regulation of DNA-templated transcription"/>
    <property type="evidence" value="ECO:0007669"/>
    <property type="project" value="TreeGrafter"/>
</dbReference>
<accession>A0A1H3IHI3</accession>
<dbReference type="GO" id="GO:0006071">
    <property type="term" value="P:glycerol metabolic process"/>
    <property type="evidence" value="ECO:0007669"/>
    <property type="project" value="UniProtKB-UniRule"/>
</dbReference>
<dbReference type="InterPro" id="IPR013785">
    <property type="entry name" value="Aldolase_TIM"/>
</dbReference>
<dbReference type="Pfam" id="PF04309">
    <property type="entry name" value="G3P_antiterm"/>
    <property type="match status" value="1"/>
</dbReference>
<keyword evidence="1" id="KW-0804">Transcription</keyword>
<name>A0A1H3IHI3_9BACI</name>
<evidence type="ECO:0000256" key="1">
    <source>
        <dbReference type="PIRNR" id="PIRNR016897"/>
    </source>
</evidence>
<protein>
    <recommendedName>
        <fullName evidence="1">Glycerol uptake operon antiterminator regulatory protein</fullName>
    </recommendedName>
</protein>
<dbReference type="PIRSF" id="PIRSF016897">
    <property type="entry name" value="GlpP"/>
    <property type="match status" value="1"/>
</dbReference>
<dbReference type="GO" id="GO:0003723">
    <property type="term" value="F:RNA binding"/>
    <property type="evidence" value="ECO:0007669"/>
    <property type="project" value="UniProtKB-KW"/>
</dbReference>